<evidence type="ECO:0000313" key="4">
    <source>
        <dbReference type="Proteomes" id="UP000886611"/>
    </source>
</evidence>
<comment type="caution">
    <text evidence="3">The sequence shown here is derived from an EMBL/GenBank/DDBJ whole genome shotgun (WGS) entry which is preliminary data.</text>
</comment>
<gene>
    <name evidence="3" type="primary">Fel_0</name>
    <name evidence="3" type="ORF">GTO96_0006393</name>
</gene>
<dbReference type="InterPro" id="IPR013783">
    <property type="entry name" value="Ig-like_fold"/>
</dbReference>
<dbReference type="EMBL" id="JAATIS010000094">
    <property type="protein sequence ID" value="KAG2470579.1"/>
    <property type="molecule type" value="Genomic_DNA"/>
</dbReference>
<dbReference type="Gene3D" id="2.60.40.10">
    <property type="entry name" value="Immunoglobulins"/>
    <property type="match status" value="1"/>
</dbReference>
<name>A0A8X8BXZ8_POLSE</name>
<evidence type="ECO:0000313" key="3">
    <source>
        <dbReference type="EMBL" id="KAG2470579.1"/>
    </source>
</evidence>
<dbReference type="InterPro" id="IPR051513">
    <property type="entry name" value="Tectonin_beta-prop"/>
</dbReference>
<feature type="non-terminal residue" evidence="3">
    <location>
        <position position="777"/>
    </location>
</feature>
<feature type="non-terminal residue" evidence="3">
    <location>
        <position position="1"/>
    </location>
</feature>
<comment type="similarity">
    <text evidence="2">Belongs to the tectonin family.</text>
</comment>
<keyword evidence="4" id="KW-1185">Reference proteome</keyword>
<dbReference type="AlphaFoldDB" id="A0A8X8BXZ8"/>
<dbReference type="SMART" id="SM00706">
    <property type="entry name" value="TECPR"/>
    <property type="match status" value="15"/>
</dbReference>
<dbReference type="InterPro" id="IPR006624">
    <property type="entry name" value="Beta-propeller_rpt_TECPR"/>
</dbReference>
<organism evidence="3 4">
    <name type="scientific">Polypterus senegalus</name>
    <name type="common">Senegal bichir</name>
    <dbReference type="NCBI Taxonomy" id="55291"/>
    <lineage>
        <taxon>Eukaryota</taxon>
        <taxon>Metazoa</taxon>
        <taxon>Chordata</taxon>
        <taxon>Craniata</taxon>
        <taxon>Vertebrata</taxon>
        <taxon>Euteleostomi</taxon>
        <taxon>Actinopterygii</taxon>
        <taxon>Polypteriformes</taxon>
        <taxon>Polypteridae</taxon>
        <taxon>Polypterus</taxon>
    </lineage>
</organism>
<sequence>MVVSSAGSTVGYGQGYEGRAHLNTMTGSLSLFRLTLRDSGQYNVSIGTTEGGSTSGSVTLQVLALDCQQVDGRLKQIDVSLGQVFGVNSNDNIYTLYGSNWVQLPGALKHVTVGPAGVWGVNKDNQIYKMVAGQWVNVPGLLKQIDAGGDEFVSGANMVDGIFCMGRQAAMAFRNAQTSPAWEQLPGALKYYSCGPNGCWGVNSANQIYIMKGVTPTACKGSQQWQNIPGSLAMIEVGTDGSVYGVNADGNVYRSFRKAFKSVDLVSLWDILRLCDIPLKSLDAMASLYTGTMSAVQSGSRTSALFPVDSGVAGSLEQIDAGLGMLVGVNSNDNIYILFGGTWVQLPGALQHVTVGPAGLWGVNSANEIYKMVNGNWVHVPGWLQQIDAGGDQFVAGVTMNDNVYCMGRNGAMGITSNQSPAPWQHLPRHLMYYSCGPISCWGVNTANEIFIMRRVTPTACTGTGQWQHISGFLTMIEVSVDGSVYGVNSQGNVYRRDGITASNPAGTGWTQMVISGVCQHVSYDLGQLWVIKIDGSIWTSLNCQQVPGSLKQIDAGLGMVVGVNNNNNIYIRFGGTWVQLPGALKHVTVGPAGLWGVNSANQIYKIVNGNWVLVPGLLKQIDAGGDQFVAGANMNNNVYCMGRNGAMGITSNQSPAPWELLPGALKYYSCGPISCWGVNSANRIYIMKGVTPTICTGTGQWQPIQGILTMIEVSVDGSVYGVNPQGNVYRRDGITDINPAGTGWTQMVISGVCQHVSYDLGQLWVIKNGGSIWTCS</sequence>
<dbReference type="PANTHER" id="PTHR23250:SF3">
    <property type="entry name" value="FISH-EGG LECTIN-LIKE ISOFORM X1-RELATED"/>
    <property type="match status" value="1"/>
</dbReference>
<protein>
    <submittedName>
        <fullName evidence="3">FEL protein</fullName>
    </submittedName>
</protein>
<keyword evidence="1" id="KW-0430">Lectin</keyword>
<reference evidence="3 4" key="1">
    <citation type="journal article" date="2021" name="Cell">
        <title>Tracing the genetic footprints of vertebrate landing in non-teleost ray-finned fishes.</title>
        <authorList>
            <person name="Bi X."/>
            <person name="Wang K."/>
            <person name="Yang L."/>
            <person name="Pan H."/>
            <person name="Jiang H."/>
            <person name="Wei Q."/>
            <person name="Fang M."/>
            <person name="Yu H."/>
            <person name="Zhu C."/>
            <person name="Cai Y."/>
            <person name="He Y."/>
            <person name="Gan X."/>
            <person name="Zeng H."/>
            <person name="Yu D."/>
            <person name="Zhu Y."/>
            <person name="Jiang H."/>
            <person name="Qiu Q."/>
            <person name="Yang H."/>
            <person name="Zhang Y.E."/>
            <person name="Wang W."/>
            <person name="Zhu M."/>
            <person name="He S."/>
            <person name="Zhang G."/>
        </authorList>
    </citation>
    <scope>NUCLEOTIDE SEQUENCE [LARGE SCALE GENOMIC DNA]</scope>
    <source>
        <strain evidence="3">Bchr_013</strain>
    </source>
</reference>
<dbReference type="PANTHER" id="PTHR23250">
    <property type="entry name" value="DYSFERLIN-RELATED"/>
    <property type="match status" value="1"/>
</dbReference>
<evidence type="ECO:0000256" key="2">
    <source>
        <dbReference type="ARBA" id="ARBA00038331"/>
    </source>
</evidence>
<dbReference type="Pfam" id="PF19193">
    <property type="entry name" value="Tectonin"/>
    <property type="match status" value="3"/>
</dbReference>
<dbReference type="Proteomes" id="UP000886611">
    <property type="component" value="Unassembled WGS sequence"/>
</dbReference>
<evidence type="ECO:0000256" key="1">
    <source>
        <dbReference type="ARBA" id="ARBA00022734"/>
    </source>
</evidence>
<dbReference type="GO" id="GO:0030246">
    <property type="term" value="F:carbohydrate binding"/>
    <property type="evidence" value="ECO:0007669"/>
    <property type="project" value="UniProtKB-KW"/>
</dbReference>
<proteinExistence type="inferred from homology"/>
<accession>A0A8X8BXZ8</accession>